<sequence>MPLIRMQFLQQESALRELEDKMSRLSLKSVAPFIGLFIFAFILLSVGLDSIVSAALQANALMLLFSLAFIPFIAIVQTVKWKLILDNQKQKTSFVFLLKAYFVGLFYGAITPGKLGSFYRISLLQKKTGKPLAFCTSSVLLDRILDLFSVLTFAFMGSVLLLEYFVDLYYSIFLIFVFLLSAFWFMLEKHRARTVLRHVFYVLVPEKLKEQSRDFFNKFYDSLPSKPVLLQAWFLSVVSWLLVFLQSYVIALAFSINVPPLHVIGFVAIASVISLIPITINGLGTNEAALISLFALFSVSASVVVAFSIVNALLLTYLTALIGFMFSREEL</sequence>
<evidence type="ECO:0000256" key="3">
    <source>
        <dbReference type="ARBA" id="ARBA00022692"/>
    </source>
</evidence>
<feature type="transmembrane region" description="Helical" evidence="6">
    <location>
        <begin position="232"/>
        <end position="256"/>
    </location>
</feature>
<evidence type="ECO:0000313" key="9">
    <source>
        <dbReference type="Proteomes" id="UP000577419"/>
    </source>
</evidence>
<evidence type="ECO:0000256" key="2">
    <source>
        <dbReference type="ARBA" id="ARBA00022475"/>
    </source>
</evidence>
<reference evidence="8" key="2">
    <citation type="submission" date="2021-03" db="EMBL/GenBank/DDBJ databases">
        <authorList>
            <person name="Jaffe A."/>
        </authorList>
    </citation>
    <scope>NUCLEOTIDE SEQUENCE</scope>
    <source>
        <strain evidence="8">RIFCSPHIGHO2_01_FULL_GW2011_AR10_43_9</strain>
    </source>
</reference>
<evidence type="ECO:0000256" key="4">
    <source>
        <dbReference type="ARBA" id="ARBA00022989"/>
    </source>
</evidence>
<name>A0A7J4IQG8_9ARCH</name>
<dbReference type="Pfam" id="PF03706">
    <property type="entry name" value="LPG_synthase_TM"/>
    <property type="match status" value="1"/>
</dbReference>
<dbReference type="Proteomes" id="UP000577419">
    <property type="component" value="Unassembled WGS sequence"/>
</dbReference>
<feature type="transmembrane region" description="Helical" evidence="6">
    <location>
        <begin position="100"/>
        <end position="123"/>
    </location>
</feature>
<evidence type="ECO:0000256" key="5">
    <source>
        <dbReference type="ARBA" id="ARBA00023136"/>
    </source>
</evidence>
<feature type="transmembrane region" description="Helical" evidence="6">
    <location>
        <begin position="144"/>
        <end position="162"/>
    </location>
</feature>
<feature type="transmembrane region" description="Helical" evidence="6">
    <location>
        <begin position="168"/>
        <end position="187"/>
    </location>
</feature>
<evidence type="ECO:0000256" key="1">
    <source>
        <dbReference type="ARBA" id="ARBA00004651"/>
    </source>
</evidence>
<keyword evidence="3 6" id="KW-0812">Transmembrane</keyword>
<comment type="caution">
    <text evidence="7">The sequence shown here is derived from an EMBL/GenBank/DDBJ whole genome shotgun (WGS) entry which is preliminary data.</text>
</comment>
<keyword evidence="5 6" id="KW-0472">Membrane</keyword>
<keyword evidence="2" id="KW-1003">Cell membrane</keyword>
<dbReference type="NCBIfam" id="TIGR00374">
    <property type="entry name" value="flippase-like domain"/>
    <property type="match status" value="1"/>
</dbReference>
<dbReference type="GO" id="GO:0005886">
    <property type="term" value="C:plasma membrane"/>
    <property type="evidence" value="ECO:0007669"/>
    <property type="project" value="UniProtKB-SubCell"/>
</dbReference>
<organism evidence="7 9">
    <name type="scientific">Candidatus Iainarchaeum sp</name>
    <dbReference type="NCBI Taxonomy" id="3101447"/>
    <lineage>
        <taxon>Archaea</taxon>
        <taxon>Candidatus Iainarchaeota</taxon>
        <taxon>Candidatus Iainarchaeia</taxon>
        <taxon>Candidatus Iainarchaeales</taxon>
        <taxon>Candidatus Iainarchaeaceae</taxon>
        <taxon>Candidatus Iainarchaeum</taxon>
    </lineage>
</organism>
<evidence type="ECO:0000313" key="7">
    <source>
        <dbReference type="EMBL" id="HIH07751.1"/>
    </source>
</evidence>
<keyword evidence="4 6" id="KW-1133">Transmembrane helix</keyword>
<evidence type="ECO:0000313" key="8">
    <source>
        <dbReference type="EMBL" id="MBS3059646.1"/>
    </source>
</evidence>
<dbReference type="AlphaFoldDB" id="A0A7J4IQG8"/>
<feature type="transmembrane region" description="Helical" evidence="6">
    <location>
        <begin position="293"/>
        <end position="326"/>
    </location>
</feature>
<gene>
    <name evidence="7" type="ORF">HA237_00105</name>
    <name evidence="8" type="ORF">J4224_04445</name>
</gene>
<feature type="transmembrane region" description="Helical" evidence="6">
    <location>
        <begin position="30"/>
        <end position="48"/>
    </location>
</feature>
<reference evidence="9" key="1">
    <citation type="journal article" date="2020" name="bioRxiv">
        <title>A rank-normalized archaeal taxonomy based on genome phylogeny resolves widespread incomplete and uneven classifications.</title>
        <authorList>
            <person name="Rinke C."/>
            <person name="Chuvochina M."/>
            <person name="Mussig A.J."/>
            <person name="Chaumeil P.-A."/>
            <person name="Waite D.W."/>
            <person name="Whitman W.B."/>
            <person name="Parks D.H."/>
            <person name="Hugenholtz P."/>
        </authorList>
    </citation>
    <scope>NUCLEOTIDE SEQUENCE [LARGE SCALE GENOMIC DNA]</scope>
</reference>
<proteinExistence type="predicted"/>
<dbReference type="PANTHER" id="PTHR40277">
    <property type="entry name" value="BLL5419 PROTEIN"/>
    <property type="match status" value="1"/>
</dbReference>
<dbReference type="Proteomes" id="UP000683213">
    <property type="component" value="Unassembled WGS sequence"/>
</dbReference>
<dbReference type="EMBL" id="JAGVWF010000063">
    <property type="protein sequence ID" value="MBS3059646.1"/>
    <property type="molecule type" value="Genomic_DNA"/>
</dbReference>
<dbReference type="EMBL" id="DUFG01000001">
    <property type="protein sequence ID" value="HIH07751.1"/>
    <property type="molecule type" value="Genomic_DNA"/>
</dbReference>
<dbReference type="PANTHER" id="PTHR40277:SF1">
    <property type="entry name" value="BLL5419 PROTEIN"/>
    <property type="match status" value="1"/>
</dbReference>
<evidence type="ECO:0000256" key="6">
    <source>
        <dbReference type="SAM" id="Phobius"/>
    </source>
</evidence>
<feature type="transmembrane region" description="Helical" evidence="6">
    <location>
        <begin position="60"/>
        <end position="80"/>
    </location>
</feature>
<feature type="transmembrane region" description="Helical" evidence="6">
    <location>
        <begin position="262"/>
        <end position="281"/>
    </location>
</feature>
<accession>A0A7J4IQG8</accession>
<protein>
    <submittedName>
        <fullName evidence="7">Flippase-like domain-containing protein</fullName>
    </submittedName>
</protein>
<dbReference type="InterPro" id="IPR022791">
    <property type="entry name" value="L-PG_synthase/AglD"/>
</dbReference>
<comment type="subcellular location">
    <subcellularLocation>
        <location evidence="1">Cell membrane</location>
        <topology evidence="1">Multi-pass membrane protein</topology>
    </subcellularLocation>
</comment>
<reference evidence="8" key="3">
    <citation type="submission" date="2021-05" db="EMBL/GenBank/DDBJ databases">
        <title>Protein family content uncovers lineage relationships and bacterial pathway maintenance mechanisms in DPANN archaea.</title>
        <authorList>
            <person name="Castelle C.J."/>
            <person name="Meheust R."/>
            <person name="Jaffe A.L."/>
            <person name="Seitz K."/>
            <person name="Gong X."/>
            <person name="Baker B.J."/>
            <person name="Banfield J.F."/>
        </authorList>
    </citation>
    <scope>NUCLEOTIDE SEQUENCE</scope>
    <source>
        <strain evidence="8">RIFCSPHIGHO2_01_FULL_GW2011_AR10_43_9</strain>
    </source>
</reference>